<dbReference type="SUPFAM" id="SSF48452">
    <property type="entry name" value="TPR-like"/>
    <property type="match status" value="1"/>
</dbReference>
<evidence type="ECO:0000256" key="1">
    <source>
        <dbReference type="ARBA" id="ARBA00022737"/>
    </source>
</evidence>
<dbReference type="SMART" id="SM00028">
    <property type="entry name" value="TPR"/>
    <property type="match status" value="2"/>
</dbReference>
<dbReference type="Pfam" id="PF13432">
    <property type="entry name" value="TPR_16"/>
    <property type="match status" value="1"/>
</dbReference>
<evidence type="ECO:0000313" key="4">
    <source>
        <dbReference type="Proteomes" id="UP000010475"/>
    </source>
</evidence>
<gene>
    <name evidence="3" type="ORF">Cylst_5703</name>
</gene>
<dbReference type="eggNOG" id="COG0457">
    <property type="taxonomic scope" value="Bacteria"/>
</dbReference>
<dbReference type="KEGG" id="csg:Cylst_5703"/>
<dbReference type="PANTHER" id="PTHR45586:SF1">
    <property type="entry name" value="LIPOPOLYSACCHARIDE ASSEMBLY PROTEIN B"/>
    <property type="match status" value="1"/>
</dbReference>
<keyword evidence="1" id="KW-0677">Repeat</keyword>
<protein>
    <submittedName>
        <fullName evidence="3">Uncharacterized protein</fullName>
    </submittedName>
</protein>
<dbReference type="NCBIfam" id="NF041522">
    <property type="entry name" value="TPR_sll0314"/>
    <property type="match status" value="1"/>
</dbReference>
<dbReference type="PANTHER" id="PTHR45586">
    <property type="entry name" value="TPR REPEAT-CONTAINING PROTEIN PA4667"/>
    <property type="match status" value="1"/>
</dbReference>
<dbReference type="AlphaFoldDB" id="K9X6H5"/>
<dbReference type="Proteomes" id="UP000010475">
    <property type="component" value="Chromosome"/>
</dbReference>
<accession>K9X6H5</accession>
<proteinExistence type="predicted"/>
<dbReference type="Gene3D" id="1.25.40.10">
    <property type="entry name" value="Tetratricopeptide repeat domain"/>
    <property type="match status" value="2"/>
</dbReference>
<evidence type="ECO:0000256" key="2">
    <source>
        <dbReference type="ARBA" id="ARBA00022803"/>
    </source>
</evidence>
<name>K9X6H5_9NOST</name>
<dbReference type="RefSeq" id="WP_015210933.1">
    <property type="nucleotide sequence ID" value="NC_019757.1"/>
</dbReference>
<dbReference type="InterPro" id="IPR048173">
    <property type="entry name" value="Sll0314-like"/>
</dbReference>
<sequence length="312" mass="34642">MTKQFFVPQSIVFAKLTDLAKVTFTAAIALNLWVSPSLAGDPFRTSKPHEIGAQTEAAFNAMFQQGDYLAADRYLKQAISSEPNEPLAYAMKASLAYGNKDWAKLENYSKKTLETGQKLIVSDPLRGNLYTAVGHFLEGAVIITRKGTVNGASPALSRLRQVYEYLDKAEAVSANDPELNLIKGYMDLMLAVNLPFASPDQAIERLEQNAAPRYLVDRGIALAYRDLKQYSQALEYANQALKTTADNPEIHYLKAQILQEQGKKEKSRQLFQEAIANFDKALTKKAQLPGNLVRQIERERSQAANRLNNPGG</sequence>
<dbReference type="HOGENOM" id="CLU_914700_0_0_3"/>
<keyword evidence="4" id="KW-1185">Reference proteome</keyword>
<reference evidence="3 4" key="1">
    <citation type="submission" date="2012-06" db="EMBL/GenBank/DDBJ databases">
        <title>Finished chromosome of genome of Cylindrospermum stagnale PCC 7417.</title>
        <authorList>
            <consortium name="US DOE Joint Genome Institute"/>
            <person name="Gugger M."/>
            <person name="Coursin T."/>
            <person name="Rippka R."/>
            <person name="Tandeau De Marsac N."/>
            <person name="Huntemann M."/>
            <person name="Wei C.-L."/>
            <person name="Han J."/>
            <person name="Detter J.C."/>
            <person name="Han C."/>
            <person name="Tapia R."/>
            <person name="Chen A."/>
            <person name="Kyrpides N."/>
            <person name="Mavromatis K."/>
            <person name="Markowitz V."/>
            <person name="Szeto E."/>
            <person name="Ivanova N."/>
            <person name="Pagani I."/>
            <person name="Pati A."/>
            <person name="Goodwin L."/>
            <person name="Nordberg H.P."/>
            <person name="Cantor M.N."/>
            <person name="Hua S.X."/>
            <person name="Woyke T."/>
            <person name="Kerfeld C.A."/>
        </authorList>
    </citation>
    <scope>NUCLEOTIDE SEQUENCE [LARGE SCALE GENOMIC DNA]</scope>
    <source>
        <strain evidence="3 4">PCC 7417</strain>
    </source>
</reference>
<evidence type="ECO:0000313" key="3">
    <source>
        <dbReference type="EMBL" id="AFZ27699.1"/>
    </source>
</evidence>
<dbReference type="OrthoDB" id="505056at2"/>
<organism evidence="3 4">
    <name type="scientific">Cylindrospermum stagnale PCC 7417</name>
    <dbReference type="NCBI Taxonomy" id="56107"/>
    <lineage>
        <taxon>Bacteria</taxon>
        <taxon>Bacillati</taxon>
        <taxon>Cyanobacteriota</taxon>
        <taxon>Cyanophyceae</taxon>
        <taxon>Nostocales</taxon>
        <taxon>Nostocaceae</taxon>
        <taxon>Cylindrospermum</taxon>
    </lineage>
</organism>
<dbReference type="PATRIC" id="fig|56107.3.peg.6265"/>
<dbReference type="EMBL" id="CP003642">
    <property type="protein sequence ID" value="AFZ27699.1"/>
    <property type="molecule type" value="Genomic_DNA"/>
</dbReference>
<dbReference type="STRING" id="56107.Cylst_5703"/>
<dbReference type="InterPro" id="IPR051012">
    <property type="entry name" value="CellSynth/LPSAsmb/PSIAsmb"/>
</dbReference>
<dbReference type="InterPro" id="IPR011990">
    <property type="entry name" value="TPR-like_helical_dom_sf"/>
</dbReference>
<dbReference type="InterPro" id="IPR019734">
    <property type="entry name" value="TPR_rpt"/>
</dbReference>
<keyword evidence="2" id="KW-0802">TPR repeat</keyword>